<sequence>MNQIPEDRRGADDPAGAGVPRHRVDSRAPGYPQAAYSDAAQYLDNAWRESSGQGPAVNPHEIPTQVVPVQSVPVQSAPVPPAAAQPSPAPAASGPGAAAGAGAETVAQPFPPADPRSARAAHPAAAGVPGPRGAADANPVDLGAYAMSPAAAAGGGAPSGPGAFPAAPEADRPRGRRKMIAVWSVVSAVALVGAGLVAVKSMKSDKDHNSASSASPTATIQAAPPSAPATSAGPTSAPPSTSPTASTTGKSSKSPTATSTTKKPKTGTDDDGDGITDDPGATDPNQLSGAARTAYQQAKTAMAANGITLTLTSGKRSFQHQQDLWDQEVRDTGSTAAARNRVLPPGESSHVQGIAIDINIAAQAWMKSKGSQYGWCQIYANEAWHFEYRASYKTSGCPTLKPHP</sequence>
<gene>
    <name evidence="4" type="ORF">GCM10023205_13150</name>
</gene>
<feature type="region of interest" description="Disordered" evidence="1">
    <location>
        <begin position="1"/>
        <end position="172"/>
    </location>
</feature>
<dbReference type="Gene3D" id="3.30.1380.10">
    <property type="match status" value="1"/>
</dbReference>
<dbReference type="InterPro" id="IPR052179">
    <property type="entry name" value="DD-CPase-like"/>
</dbReference>
<feature type="compositionally biased region" description="Pro residues" evidence="1">
    <location>
        <begin position="78"/>
        <end position="89"/>
    </location>
</feature>
<keyword evidence="2" id="KW-0812">Transmembrane</keyword>
<dbReference type="InterPro" id="IPR009045">
    <property type="entry name" value="Zn_M74/Hedgehog-like"/>
</dbReference>
<organism evidence="4 5">
    <name type="scientific">Yinghuangia aomiensis</name>
    <dbReference type="NCBI Taxonomy" id="676205"/>
    <lineage>
        <taxon>Bacteria</taxon>
        <taxon>Bacillati</taxon>
        <taxon>Actinomycetota</taxon>
        <taxon>Actinomycetes</taxon>
        <taxon>Kitasatosporales</taxon>
        <taxon>Streptomycetaceae</taxon>
        <taxon>Yinghuangia</taxon>
    </lineage>
</organism>
<dbReference type="RefSeq" id="WP_345674334.1">
    <property type="nucleotide sequence ID" value="NZ_BAABHS010000004.1"/>
</dbReference>
<feature type="compositionally biased region" description="Low complexity" evidence="1">
    <location>
        <begin position="210"/>
        <end position="235"/>
    </location>
</feature>
<evidence type="ECO:0000256" key="2">
    <source>
        <dbReference type="SAM" id="Phobius"/>
    </source>
</evidence>
<feature type="domain" description="D-alanyl-D-alanine carboxypeptidase-like core" evidence="3">
    <location>
        <begin position="286"/>
        <end position="393"/>
    </location>
</feature>
<accession>A0ABP9GTP3</accession>
<dbReference type="PANTHER" id="PTHR34385:SF1">
    <property type="entry name" value="PEPTIDOGLYCAN L-ALANYL-D-GLUTAMATE ENDOPEPTIDASE CWLK"/>
    <property type="match status" value="1"/>
</dbReference>
<comment type="caution">
    <text evidence="4">The sequence shown here is derived from an EMBL/GenBank/DDBJ whole genome shotgun (WGS) entry which is preliminary data.</text>
</comment>
<dbReference type="EMBL" id="BAABHS010000004">
    <property type="protein sequence ID" value="GAA4953260.1"/>
    <property type="molecule type" value="Genomic_DNA"/>
</dbReference>
<feature type="compositionally biased region" description="Low complexity" evidence="1">
    <location>
        <begin position="90"/>
        <end position="103"/>
    </location>
</feature>
<feature type="compositionally biased region" description="Low complexity" evidence="1">
    <location>
        <begin position="242"/>
        <end position="261"/>
    </location>
</feature>
<dbReference type="Pfam" id="PF02557">
    <property type="entry name" value="VanY"/>
    <property type="match status" value="1"/>
</dbReference>
<name>A0ABP9GTP3_9ACTN</name>
<feature type="compositionally biased region" description="Low complexity" evidence="1">
    <location>
        <begin position="65"/>
        <end position="77"/>
    </location>
</feature>
<evidence type="ECO:0000259" key="3">
    <source>
        <dbReference type="Pfam" id="PF02557"/>
    </source>
</evidence>
<reference evidence="5" key="1">
    <citation type="journal article" date="2019" name="Int. J. Syst. Evol. Microbiol.">
        <title>The Global Catalogue of Microorganisms (GCM) 10K type strain sequencing project: providing services to taxonomists for standard genome sequencing and annotation.</title>
        <authorList>
            <consortium name="The Broad Institute Genomics Platform"/>
            <consortium name="The Broad Institute Genome Sequencing Center for Infectious Disease"/>
            <person name="Wu L."/>
            <person name="Ma J."/>
        </authorList>
    </citation>
    <scope>NUCLEOTIDE SEQUENCE [LARGE SCALE GENOMIC DNA]</scope>
    <source>
        <strain evidence="5">JCM 17986</strain>
    </source>
</reference>
<feature type="transmembrane region" description="Helical" evidence="2">
    <location>
        <begin position="180"/>
        <end position="199"/>
    </location>
</feature>
<dbReference type="PANTHER" id="PTHR34385">
    <property type="entry name" value="D-ALANYL-D-ALANINE CARBOXYPEPTIDASE"/>
    <property type="match status" value="1"/>
</dbReference>
<dbReference type="Proteomes" id="UP001500466">
    <property type="component" value="Unassembled WGS sequence"/>
</dbReference>
<feature type="compositionally biased region" description="Low complexity" evidence="1">
    <location>
        <begin position="118"/>
        <end position="152"/>
    </location>
</feature>
<evidence type="ECO:0000313" key="5">
    <source>
        <dbReference type="Proteomes" id="UP001500466"/>
    </source>
</evidence>
<keyword evidence="5" id="KW-1185">Reference proteome</keyword>
<evidence type="ECO:0000313" key="4">
    <source>
        <dbReference type="EMBL" id="GAA4953260.1"/>
    </source>
</evidence>
<protein>
    <recommendedName>
        <fullName evidence="3">D-alanyl-D-alanine carboxypeptidase-like core domain-containing protein</fullName>
    </recommendedName>
</protein>
<feature type="region of interest" description="Disordered" evidence="1">
    <location>
        <begin position="206"/>
        <end position="292"/>
    </location>
</feature>
<feature type="compositionally biased region" description="Basic and acidic residues" evidence="1">
    <location>
        <begin position="1"/>
        <end position="12"/>
    </location>
</feature>
<dbReference type="InterPro" id="IPR003709">
    <property type="entry name" value="VanY-like_core_dom"/>
</dbReference>
<dbReference type="SUPFAM" id="SSF55166">
    <property type="entry name" value="Hedgehog/DD-peptidase"/>
    <property type="match status" value="1"/>
</dbReference>
<proteinExistence type="predicted"/>
<evidence type="ECO:0000256" key="1">
    <source>
        <dbReference type="SAM" id="MobiDB-lite"/>
    </source>
</evidence>
<keyword evidence="2" id="KW-0472">Membrane</keyword>
<keyword evidence="2" id="KW-1133">Transmembrane helix</keyword>